<protein>
    <submittedName>
        <fullName evidence="9">Tetracycline resistance MFS efflux pump</fullName>
    </submittedName>
</protein>
<keyword evidence="3" id="KW-0813">Transport</keyword>
<dbReference type="GO" id="GO:0005886">
    <property type="term" value="C:plasma membrane"/>
    <property type="evidence" value="ECO:0007669"/>
    <property type="project" value="UniProtKB-SubCell"/>
</dbReference>
<keyword evidence="6 7" id="KW-0472">Membrane</keyword>
<evidence type="ECO:0000256" key="6">
    <source>
        <dbReference type="ARBA" id="ARBA00023136"/>
    </source>
</evidence>
<dbReference type="Gene3D" id="1.20.1250.20">
    <property type="entry name" value="MFS general substrate transporter like domains"/>
    <property type="match status" value="1"/>
</dbReference>
<feature type="transmembrane region" description="Helical" evidence="7">
    <location>
        <begin position="74"/>
        <end position="93"/>
    </location>
</feature>
<gene>
    <name evidence="9" type="ORF">KDAU_28760</name>
</gene>
<dbReference type="PRINTS" id="PR01035">
    <property type="entry name" value="TCRTETA"/>
</dbReference>
<dbReference type="SUPFAM" id="SSF103473">
    <property type="entry name" value="MFS general substrate transporter"/>
    <property type="match status" value="1"/>
</dbReference>
<organism evidence="9 10">
    <name type="scientific">Dictyobacter aurantiacus</name>
    <dbReference type="NCBI Taxonomy" id="1936993"/>
    <lineage>
        <taxon>Bacteria</taxon>
        <taxon>Bacillati</taxon>
        <taxon>Chloroflexota</taxon>
        <taxon>Ktedonobacteria</taxon>
        <taxon>Ktedonobacterales</taxon>
        <taxon>Dictyobacteraceae</taxon>
        <taxon>Dictyobacter</taxon>
    </lineage>
</organism>
<dbReference type="Pfam" id="PF07690">
    <property type="entry name" value="MFS_1"/>
    <property type="match status" value="1"/>
</dbReference>
<feature type="transmembrane region" description="Helical" evidence="7">
    <location>
        <begin position="375"/>
        <end position="395"/>
    </location>
</feature>
<dbReference type="AlphaFoldDB" id="A0A401ZFA3"/>
<dbReference type="InterPro" id="IPR020846">
    <property type="entry name" value="MFS_dom"/>
</dbReference>
<comment type="caution">
    <text evidence="9">The sequence shown here is derived from an EMBL/GenBank/DDBJ whole genome shotgun (WGS) entry which is preliminary data.</text>
</comment>
<feature type="transmembrane region" description="Helical" evidence="7">
    <location>
        <begin position="131"/>
        <end position="154"/>
    </location>
</feature>
<evidence type="ECO:0000313" key="10">
    <source>
        <dbReference type="Proteomes" id="UP000287224"/>
    </source>
</evidence>
<evidence type="ECO:0000256" key="7">
    <source>
        <dbReference type="SAM" id="Phobius"/>
    </source>
</evidence>
<keyword evidence="10" id="KW-1185">Reference proteome</keyword>
<evidence type="ECO:0000313" key="9">
    <source>
        <dbReference type="EMBL" id="GCE05547.1"/>
    </source>
</evidence>
<dbReference type="GO" id="GO:0022857">
    <property type="term" value="F:transmembrane transporter activity"/>
    <property type="evidence" value="ECO:0007669"/>
    <property type="project" value="InterPro"/>
</dbReference>
<sequence>MEQKRRSPLLLMALTILIDFTGFGLIIPLLPFWAEHLGANPLGVGAIVTAYALAQFIFTPVLGGLSDRYGRRPVIVISLLIETLSLALTALSGSLIMLLFARFIGGLGASNIGSAQAVVSDVTPAKDRAKGMGLIGASIGVGFVLGPALGGILSPIGSTIPFWAAAAIALVNALLVFCFLPETRTRKVLYAQSAKQKSESMNRFSVLWSGWQRALNAPIVLRLVIVNLLFTIAFTSMETIFPLFSQQKFGWNSVQNAYLFTYVGFIVVLMQGGLVGRLVKRWNEQKLMLAGLFLLTIGLVTLAFSNQLALVLISVGLLSIGDGAISPTISTLLSFTSPIETQGEMLGLAQGVAGLGRVIGPMIAGSIDALSSPGIPLLLGGLITLLAAMVVLPILTKIHRPEEKPELRVAENAASR</sequence>
<feature type="transmembrane region" description="Helical" evidence="7">
    <location>
        <begin position="160"/>
        <end position="180"/>
    </location>
</feature>
<proteinExistence type="inferred from homology"/>
<dbReference type="PANTHER" id="PTHR23504">
    <property type="entry name" value="MAJOR FACILITATOR SUPERFAMILY DOMAIN-CONTAINING PROTEIN 10"/>
    <property type="match status" value="1"/>
</dbReference>
<dbReference type="Proteomes" id="UP000287224">
    <property type="component" value="Unassembled WGS sequence"/>
</dbReference>
<dbReference type="PROSITE" id="PS50850">
    <property type="entry name" value="MFS"/>
    <property type="match status" value="1"/>
</dbReference>
<evidence type="ECO:0000256" key="4">
    <source>
        <dbReference type="ARBA" id="ARBA00022692"/>
    </source>
</evidence>
<dbReference type="OrthoDB" id="9793283at2"/>
<dbReference type="PROSITE" id="PS00216">
    <property type="entry name" value="SUGAR_TRANSPORT_1"/>
    <property type="match status" value="1"/>
</dbReference>
<feature type="transmembrane region" description="Helical" evidence="7">
    <location>
        <begin position="42"/>
        <end position="62"/>
    </location>
</feature>
<comment type="subcellular location">
    <subcellularLocation>
        <location evidence="1">Cell membrane</location>
        <topology evidence="1">Multi-pass membrane protein</topology>
    </subcellularLocation>
</comment>
<evidence type="ECO:0000256" key="3">
    <source>
        <dbReference type="ARBA" id="ARBA00022448"/>
    </source>
</evidence>
<dbReference type="InterPro" id="IPR005829">
    <property type="entry name" value="Sugar_transporter_CS"/>
</dbReference>
<name>A0A401ZFA3_9CHLR</name>
<dbReference type="EMBL" id="BIFQ01000001">
    <property type="protein sequence ID" value="GCE05547.1"/>
    <property type="molecule type" value="Genomic_DNA"/>
</dbReference>
<feature type="transmembrane region" description="Helical" evidence="7">
    <location>
        <begin position="99"/>
        <end position="119"/>
    </location>
</feature>
<dbReference type="PANTHER" id="PTHR23504:SF15">
    <property type="entry name" value="MAJOR FACILITATOR SUPERFAMILY (MFS) PROFILE DOMAIN-CONTAINING PROTEIN"/>
    <property type="match status" value="1"/>
</dbReference>
<evidence type="ECO:0000256" key="2">
    <source>
        <dbReference type="ARBA" id="ARBA00007520"/>
    </source>
</evidence>
<feature type="transmembrane region" description="Helical" evidence="7">
    <location>
        <begin position="257"/>
        <end position="275"/>
    </location>
</feature>
<dbReference type="RefSeq" id="WP_126596584.1">
    <property type="nucleotide sequence ID" value="NZ_BIFQ01000001.1"/>
</dbReference>
<dbReference type="InterPro" id="IPR036259">
    <property type="entry name" value="MFS_trans_sf"/>
</dbReference>
<feature type="transmembrane region" description="Helical" evidence="7">
    <location>
        <begin position="219"/>
        <end position="237"/>
    </location>
</feature>
<dbReference type="CDD" id="cd17330">
    <property type="entry name" value="MFS_SLC46_TetA_like"/>
    <property type="match status" value="1"/>
</dbReference>
<evidence type="ECO:0000256" key="1">
    <source>
        <dbReference type="ARBA" id="ARBA00004651"/>
    </source>
</evidence>
<evidence type="ECO:0000259" key="8">
    <source>
        <dbReference type="PROSITE" id="PS50850"/>
    </source>
</evidence>
<evidence type="ECO:0000256" key="5">
    <source>
        <dbReference type="ARBA" id="ARBA00022989"/>
    </source>
</evidence>
<accession>A0A401ZFA3</accession>
<feature type="transmembrane region" description="Helical" evidence="7">
    <location>
        <begin position="287"/>
        <end position="304"/>
    </location>
</feature>
<dbReference type="InterPro" id="IPR011701">
    <property type="entry name" value="MFS"/>
</dbReference>
<comment type="similarity">
    <text evidence="2">Belongs to the major facilitator superfamily. TCR/Tet family.</text>
</comment>
<reference evidence="10" key="1">
    <citation type="submission" date="2018-12" db="EMBL/GenBank/DDBJ databases">
        <title>Tengunoibacter tsumagoiensis gen. nov., sp. nov., Dictyobacter kobayashii sp. nov., D. alpinus sp. nov., and D. joshuensis sp. nov. and description of Dictyobacteraceae fam. nov. within the order Ktedonobacterales isolated from Tengu-no-mugimeshi.</title>
        <authorList>
            <person name="Wang C.M."/>
            <person name="Zheng Y."/>
            <person name="Sakai Y."/>
            <person name="Toyoda A."/>
            <person name="Minakuchi Y."/>
            <person name="Abe K."/>
            <person name="Yokota A."/>
            <person name="Yabe S."/>
        </authorList>
    </citation>
    <scope>NUCLEOTIDE SEQUENCE [LARGE SCALE GENOMIC DNA]</scope>
    <source>
        <strain evidence="10">S-27</strain>
    </source>
</reference>
<feature type="domain" description="Major facilitator superfamily (MFS) profile" evidence="8">
    <location>
        <begin position="8"/>
        <end position="399"/>
    </location>
</feature>
<feature type="transmembrane region" description="Helical" evidence="7">
    <location>
        <begin position="9"/>
        <end position="30"/>
    </location>
</feature>
<dbReference type="InterPro" id="IPR001958">
    <property type="entry name" value="Tet-R_TetA/multi-R_MdtG-like"/>
</dbReference>
<keyword evidence="4 7" id="KW-0812">Transmembrane</keyword>
<keyword evidence="5 7" id="KW-1133">Transmembrane helix</keyword>